<keyword evidence="1" id="KW-0378">Hydrolase</keyword>
<reference evidence="3 4" key="1">
    <citation type="submission" date="2021-04" db="EMBL/GenBank/DDBJ databases">
        <title>Ruania sp. nov., isolated from sandy soil of mangrove forest.</title>
        <authorList>
            <person name="Ge X."/>
            <person name="Huang R."/>
            <person name="Liu W."/>
        </authorList>
    </citation>
    <scope>NUCLEOTIDE SEQUENCE [LARGE SCALE GENOMIC DNA]</scope>
    <source>
        <strain evidence="3 4">N2-46</strain>
    </source>
</reference>
<evidence type="ECO:0000256" key="1">
    <source>
        <dbReference type="ARBA" id="ARBA00022801"/>
    </source>
</evidence>
<keyword evidence="4" id="KW-1185">Reference proteome</keyword>
<dbReference type="InterPro" id="IPR036514">
    <property type="entry name" value="SGNH_hydro_sf"/>
</dbReference>
<dbReference type="PANTHER" id="PTHR31988:SF19">
    <property type="entry name" value="9-O-ACETYL-N-ACETYLNEURAMINIC ACID DEACETYLASE-RELATED"/>
    <property type="match status" value="1"/>
</dbReference>
<organism evidence="3 4">
    <name type="scientific">Occultella gossypii</name>
    <dbReference type="NCBI Taxonomy" id="2800820"/>
    <lineage>
        <taxon>Bacteria</taxon>
        <taxon>Bacillati</taxon>
        <taxon>Actinomycetota</taxon>
        <taxon>Actinomycetes</taxon>
        <taxon>Micrococcales</taxon>
        <taxon>Ruaniaceae</taxon>
        <taxon>Occultella</taxon>
    </lineage>
</organism>
<dbReference type="RefSeq" id="WP_223406752.1">
    <property type="nucleotide sequence ID" value="NZ_JAGSHT010000013.1"/>
</dbReference>
<dbReference type="PANTHER" id="PTHR31988">
    <property type="entry name" value="ESTERASE, PUTATIVE (DUF303)-RELATED"/>
    <property type="match status" value="1"/>
</dbReference>
<gene>
    <name evidence="3" type="ORF">KCQ71_13550</name>
</gene>
<dbReference type="EMBL" id="JAGSHT010000013">
    <property type="protein sequence ID" value="MBZ2197185.1"/>
    <property type="molecule type" value="Genomic_DNA"/>
</dbReference>
<protein>
    <recommendedName>
        <fullName evidence="2">Sialate O-acetylesterase domain-containing protein</fullName>
    </recommendedName>
</protein>
<accession>A0ABS7SBS0</accession>
<comment type="caution">
    <text evidence="3">The sequence shown here is derived from an EMBL/GenBank/DDBJ whole genome shotgun (WGS) entry which is preliminary data.</text>
</comment>
<sequence length="257" mass="28174">MRKDQDGHEIWVIIGQSNTACGDGFDPVLDAPDPRVDQFVGRGPLFGQVIPAAEPLLHPIDMGVRIGFGLTFGKLRAQTLPEHQRVLLVPCAKGGTGFRPWGGYTWDRHDLDAPFNFFRFTIMQTEAALAAGPNNRIGGFLWHQGEHDTTPEAHPLYADRLDDLIGGLRARFGADLPFILGQLNPDHMQRVAADQPGYAAVDRIHAETPARVARTAFVTGPAGSYNSEADTIHYNAAGQRELGRRYFAAARELLDPA</sequence>
<dbReference type="InterPro" id="IPR052940">
    <property type="entry name" value="Carb_Esterase_6"/>
</dbReference>
<dbReference type="InterPro" id="IPR005181">
    <property type="entry name" value="SASA"/>
</dbReference>
<evidence type="ECO:0000259" key="2">
    <source>
        <dbReference type="Pfam" id="PF03629"/>
    </source>
</evidence>
<name>A0ABS7SBS0_9MICO</name>
<dbReference type="SUPFAM" id="SSF52266">
    <property type="entry name" value="SGNH hydrolase"/>
    <property type="match status" value="1"/>
</dbReference>
<evidence type="ECO:0000313" key="4">
    <source>
        <dbReference type="Proteomes" id="UP000826651"/>
    </source>
</evidence>
<dbReference type="Proteomes" id="UP000826651">
    <property type="component" value="Unassembled WGS sequence"/>
</dbReference>
<evidence type="ECO:0000313" key="3">
    <source>
        <dbReference type="EMBL" id="MBZ2197185.1"/>
    </source>
</evidence>
<dbReference type="Gene3D" id="3.40.50.1110">
    <property type="entry name" value="SGNH hydrolase"/>
    <property type="match status" value="1"/>
</dbReference>
<proteinExistence type="predicted"/>
<feature type="domain" description="Sialate O-acetylesterase" evidence="2">
    <location>
        <begin position="9"/>
        <end position="250"/>
    </location>
</feature>
<dbReference type="Pfam" id="PF03629">
    <property type="entry name" value="SASA"/>
    <property type="match status" value="1"/>
</dbReference>